<protein>
    <submittedName>
        <fullName evidence="6">Endonuclease III domain-containing protein</fullName>
    </submittedName>
</protein>
<dbReference type="Pfam" id="PF00730">
    <property type="entry name" value="HhH-GPD"/>
    <property type="match status" value="1"/>
</dbReference>
<organism evidence="6">
    <name type="scientific">Sedimenticola thiotaurini</name>
    <dbReference type="NCBI Taxonomy" id="1543721"/>
    <lineage>
        <taxon>Bacteria</taxon>
        <taxon>Pseudomonadati</taxon>
        <taxon>Pseudomonadota</taxon>
        <taxon>Gammaproteobacteria</taxon>
        <taxon>Chromatiales</taxon>
        <taxon>Sedimenticolaceae</taxon>
        <taxon>Sedimenticola</taxon>
    </lineage>
</organism>
<evidence type="ECO:0000256" key="3">
    <source>
        <dbReference type="ARBA" id="ARBA00023004"/>
    </source>
</evidence>
<dbReference type="EMBL" id="DRKP01000128">
    <property type="protein sequence ID" value="HEB96914.1"/>
    <property type="molecule type" value="Genomic_DNA"/>
</dbReference>
<dbReference type="SUPFAM" id="SSF48150">
    <property type="entry name" value="DNA-glycosylase"/>
    <property type="match status" value="1"/>
</dbReference>
<dbReference type="PANTHER" id="PTHR10359:SF19">
    <property type="entry name" value="DNA REPAIR GLYCOSYLASE MJ1434-RELATED"/>
    <property type="match status" value="1"/>
</dbReference>
<accession>A0A831RQ37</accession>
<dbReference type="AlphaFoldDB" id="A0A831RQ37"/>
<keyword evidence="6" id="KW-0255">Endonuclease</keyword>
<dbReference type="InterPro" id="IPR023170">
    <property type="entry name" value="HhH_base_excis_C"/>
</dbReference>
<evidence type="ECO:0000259" key="5">
    <source>
        <dbReference type="SMART" id="SM00478"/>
    </source>
</evidence>
<dbReference type="GO" id="GO:0006284">
    <property type="term" value="P:base-excision repair"/>
    <property type="evidence" value="ECO:0007669"/>
    <property type="project" value="InterPro"/>
</dbReference>
<evidence type="ECO:0000256" key="2">
    <source>
        <dbReference type="ARBA" id="ARBA00022723"/>
    </source>
</evidence>
<keyword evidence="6" id="KW-0378">Hydrolase</keyword>
<sequence>MTAGAASGFRALLQELQRAYGPRHWWPAETPFEVMVGAVLTQNTAWQNVERAIDNLKRRGTLAPETLLALPQSELAELIRPSGYFNVKARRLRHLCSFLVDAGGETALRQRPTEELREALLDVHGIGPETADDILLYAFGRPVFVVDAYTRRLFRRLGRIAGNEGYEQLRRLVEQEIGADAAALNELHALIVHHAKAHCRVRPECAGCPLGGSCPGAGEGQPG</sequence>
<evidence type="ECO:0000256" key="4">
    <source>
        <dbReference type="ARBA" id="ARBA00023014"/>
    </source>
</evidence>
<dbReference type="CDD" id="cd00056">
    <property type="entry name" value="ENDO3c"/>
    <property type="match status" value="1"/>
</dbReference>
<proteinExistence type="predicted"/>
<reference evidence="6" key="1">
    <citation type="journal article" date="2020" name="mSystems">
        <title>Genome- and Community-Level Interaction Insights into Carbon Utilization and Element Cycling Functions of Hydrothermarchaeota in Hydrothermal Sediment.</title>
        <authorList>
            <person name="Zhou Z."/>
            <person name="Liu Y."/>
            <person name="Xu W."/>
            <person name="Pan J."/>
            <person name="Luo Z.H."/>
            <person name="Li M."/>
        </authorList>
    </citation>
    <scope>NUCLEOTIDE SEQUENCE [LARGE SCALE GENOMIC DNA]</scope>
    <source>
        <strain evidence="6">HyVt-443</strain>
    </source>
</reference>
<dbReference type="GO" id="GO:0051539">
    <property type="term" value="F:4 iron, 4 sulfur cluster binding"/>
    <property type="evidence" value="ECO:0007669"/>
    <property type="project" value="UniProtKB-KW"/>
</dbReference>
<dbReference type="PANTHER" id="PTHR10359">
    <property type="entry name" value="A/G-SPECIFIC ADENINE GLYCOSYLASE/ENDONUCLEASE III"/>
    <property type="match status" value="1"/>
</dbReference>
<keyword evidence="3" id="KW-0408">Iron</keyword>
<name>A0A831RQ37_9GAMM</name>
<dbReference type="Gene3D" id="1.10.1670.10">
    <property type="entry name" value="Helix-hairpin-Helix base-excision DNA repair enzymes (C-terminal)"/>
    <property type="match status" value="1"/>
</dbReference>
<dbReference type="Gene3D" id="1.10.340.30">
    <property type="entry name" value="Hypothetical protein, domain 2"/>
    <property type="match status" value="1"/>
</dbReference>
<feature type="domain" description="HhH-GPD" evidence="5">
    <location>
        <begin position="40"/>
        <end position="197"/>
    </location>
</feature>
<gene>
    <name evidence="6" type="ORF">ENI96_10855</name>
</gene>
<dbReference type="GO" id="GO:0004519">
    <property type="term" value="F:endonuclease activity"/>
    <property type="evidence" value="ECO:0007669"/>
    <property type="project" value="UniProtKB-KW"/>
</dbReference>
<keyword evidence="1" id="KW-0004">4Fe-4S</keyword>
<evidence type="ECO:0000256" key="1">
    <source>
        <dbReference type="ARBA" id="ARBA00022485"/>
    </source>
</evidence>
<dbReference type="Proteomes" id="UP000886251">
    <property type="component" value="Unassembled WGS sequence"/>
</dbReference>
<keyword evidence="2" id="KW-0479">Metal-binding</keyword>
<evidence type="ECO:0000313" key="6">
    <source>
        <dbReference type="EMBL" id="HEB96914.1"/>
    </source>
</evidence>
<comment type="caution">
    <text evidence="6">The sequence shown here is derived from an EMBL/GenBank/DDBJ whole genome shotgun (WGS) entry which is preliminary data.</text>
</comment>
<keyword evidence="4" id="KW-0411">Iron-sulfur</keyword>
<dbReference type="SMART" id="SM00478">
    <property type="entry name" value="ENDO3c"/>
    <property type="match status" value="1"/>
</dbReference>
<dbReference type="InterPro" id="IPR011257">
    <property type="entry name" value="DNA_glycosylase"/>
</dbReference>
<dbReference type="GO" id="GO:0046872">
    <property type="term" value="F:metal ion binding"/>
    <property type="evidence" value="ECO:0007669"/>
    <property type="project" value="UniProtKB-KW"/>
</dbReference>
<keyword evidence="6" id="KW-0540">Nuclease</keyword>
<dbReference type="PIRSF" id="PIRSF001435">
    <property type="entry name" value="Nth"/>
    <property type="match status" value="1"/>
</dbReference>
<dbReference type="InterPro" id="IPR003265">
    <property type="entry name" value="HhH-GPD_domain"/>
</dbReference>